<dbReference type="Proteomes" id="UP001144471">
    <property type="component" value="Unassembled WGS sequence"/>
</dbReference>
<evidence type="ECO:0008006" key="3">
    <source>
        <dbReference type="Google" id="ProtNLM"/>
    </source>
</evidence>
<gene>
    <name evidence="1" type="ORF">PM10SUCC1_31350</name>
</gene>
<evidence type="ECO:0000313" key="1">
    <source>
        <dbReference type="EMBL" id="GLI57621.1"/>
    </source>
</evidence>
<keyword evidence="2" id="KW-1185">Reference proteome</keyword>
<dbReference type="AlphaFoldDB" id="A0A9W6GPM2"/>
<reference evidence="1" key="1">
    <citation type="submission" date="2022-12" db="EMBL/GenBank/DDBJ databases">
        <title>Reference genome sequencing for broad-spectrum identification of bacterial and archaeal isolates by mass spectrometry.</title>
        <authorList>
            <person name="Sekiguchi Y."/>
            <person name="Tourlousse D.M."/>
        </authorList>
    </citation>
    <scope>NUCLEOTIDE SEQUENCE</scope>
    <source>
        <strain evidence="1">10succ1</strain>
    </source>
</reference>
<sequence>MKRIFGAIILLLVVTGCTGTQEREHLDAQGNYAKERYLTYEDDRVRVRGERSSLRIFSRDEVLPYIAEGESGESHIGLEIRRHKLGGNGSLKLMTIIADEDEYTYYLLFERSHVVKRDSGEVVEKFDIEIDEDLLERLSSAREIRVKFTDYRGERNTMVVDRNRRISYRLIYEEYLKKKGA</sequence>
<proteinExistence type="predicted"/>
<evidence type="ECO:0000313" key="2">
    <source>
        <dbReference type="Proteomes" id="UP001144471"/>
    </source>
</evidence>
<dbReference type="EMBL" id="BSDY01000021">
    <property type="protein sequence ID" value="GLI57621.1"/>
    <property type="molecule type" value="Genomic_DNA"/>
</dbReference>
<organism evidence="1 2">
    <name type="scientific">Propionigenium maris DSM 9537</name>
    <dbReference type="NCBI Taxonomy" id="1123000"/>
    <lineage>
        <taxon>Bacteria</taxon>
        <taxon>Fusobacteriati</taxon>
        <taxon>Fusobacteriota</taxon>
        <taxon>Fusobacteriia</taxon>
        <taxon>Fusobacteriales</taxon>
        <taxon>Fusobacteriaceae</taxon>
        <taxon>Propionigenium</taxon>
    </lineage>
</organism>
<dbReference type="PROSITE" id="PS51257">
    <property type="entry name" value="PROKAR_LIPOPROTEIN"/>
    <property type="match status" value="1"/>
</dbReference>
<name>A0A9W6GPM2_9FUSO</name>
<accession>A0A9W6GPM2</accession>
<dbReference type="RefSeq" id="WP_281837300.1">
    <property type="nucleotide sequence ID" value="NZ_BSDY01000021.1"/>
</dbReference>
<comment type="caution">
    <text evidence="1">The sequence shown here is derived from an EMBL/GenBank/DDBJ whole genome shotgun (WGS) entry which is preliminary data.</text>
</comment>
<protein>
    <recommendedName>
        <fullName evidence="3">Lipoprotein</fullName>
    </recommendedName>
</protein>